<name>A0ABY4LD28_9BACT</name>
<keyword evidence="1" id="KW-0812">Transmembrane</keyword>
<dbReference type="RefSeq" id="WP_248646799.1">
    <property type="nucleotide sequence ID" value="NZ_CP096574.1"/>
</dbReference>
<evidence type="ECO:0000313" key="2">
    <source>
        <dbReference type="EMBL" id="UPU35898.1"/>
    </source>
</evidence>
<keyword evidence="1" id="KW-0472">Membrane</keyword>
<gene>
    <name evidence="2" type="ORF">M1B72_21050</name>
</gene>
<keyword evidence="3" id="KW-1185">Reference proteome</keyword>
<dbReference type="Proteomes" id="UP000831485">
    <property type="component" value="Chromosome"/>
</dbReference>
<feature type="transmembrane region" description="Helical" evidence="1">
    <location>
        <begin position="12"/>
        <end position="32"/>
    </location>
</feature>
<sequence length="82" mass="9445">MTWNPLAKVIRTANVMMVLGFPFAALLVVTYFKYETSQIFKAFGDVFIEFSFGKRDKRDLLIFALIPLSIAIFGLIFRVMML</sequence>
<evidence type="ECO:0000256" key="1">
    <source>
        <dbReference type="SAM" id="Phobius"/>
    </source>
</evidence>
<protein>
    <submittedName>
        <fullName evidence="2">Uncharacterized protein</fullName>
    </submittedName>
</protein>
<reference evidence="2" key="1">
    <citation type="submission" date="2022-04" db="EMBL/GenBank/DDBJ databases">
        <authorList>
            <person name="Liu G."/>
        </authorList>
    </citation>
    <scope>NUCLEOTIDE SEQUENCE</scope>
    <source>
        <strain evidence="2">RG22</strain>
    </source>
</reference>
<organism evidence="2 3">
    <name type="scientific">Geomonas paludis</name>
    <dbReference type="NCBI Taxonomy" id="2740185"/>
    <lineage>
        <taxon>Bacteria</taxon>
        <taxon>Pseudomonadati</taxon>
        <taxon>Thermodesulfobacteriota</taxon>
        <taxon>Desulfuromonadia</taxon>
        <taxon>Geobacterales</taxon>
        <taxon>Geobacteraceae</taxon>
        <taxon>Geomonas</taxon>
    </lineage>
</organism>
<evidence type="ECO:0000313" key="3">
    <source>
        <dbReference type="Proteomes" id="UP000831485"/>
    </source>
</evidence>
<accession>A0ABY4LD28</accession>
<proteinExistence type="predicted"/>
<feature type="transmembrane region" description="Helical" evidence="1">
    <location>
        <begin position="60"/>
        <end position="81"/>
    </location>
</feature>
<dbReference type="EMBL" id="CP096574">
    <property type="protein sequence ID" value="UPU35898.1"/>
    <property type="molecule type" value="Genomic_DNA"/>
</dbReference>
<keyword evidence="1" id="KW-1133">Transmembrane helix</keyword>